<evidence type="ECO:0000256" key="1">
    <source>
        <dbReference type="ARBA" id="ARBA00009892"/>
    </source>
</evidence>
<gene>
    <name evidence="4" type="ORF">SBA1_1030008</name>
</gene>
<dbReference type="InterPro" id="IPR029035">
    <property type="entry name" value="DHS-like_NAD/FAD-binding_dom"/>
</dbReference>
<dbReference type="GO" id="GO:0034038">
    <property type="term" value="F:deoxyhypusine synthase activity"/>
    <property type="evidence" value="ECO:0007669"/>
    <property type="project" value="TreeGrafter"/>
</dbReference>
<dbReference type="EC" id="2.5.1.45" evidence="4"/>
<dbReference type="Gene3D" id="3.40.910.10">
    <property type="entry name" value="Deoxyhypusine synthase"/>
    <property type="match status" value="1"/>
</dbReference>
<dbReference type="EMBL" id="OMOD01000006">
    <property type="protein sequence ID" value="SPF32074.1"/>
    <property type="molecule type" value="Genomic_DNA"/>
</dbReference>
<sequence length="386" mass="42515">MKQGNHQNSTQGNSPHGHAGNGGGEGKDRHLHNPIEDRLIPLEPLDLGKVKSVDDLVRAMAKTAFTGRQLGEAADVLEAMALDEDCFVVMTLAGAMTVAKQGLIITELIDRGIVNAIVSTGALMAHGLVEATGRAHFRANPEVSDEELYDQGYNRVYDTLEPEQNLDDVEEVMSSVLETWDHNEVMCSYKLNHAIGAYLAKHAKGQRGILKSAYEQGVPVFVPAFSDSEMGLDTALNNRVRESTGRHKIRFDPFEDLEHFAATLLRQKKLGIFTIGGGVPRNWSQQFGPYIELRHRRLRENVPLKRYHYGLRICPEPVYWGGLSGSPYSEAISWGKFVPPSEGGKFGEVFVDATVGLPIIVAAVLERLEKAHKIARKGKKEAAKGK</sequence>
<dbReference type="PANTHER" id="PTHR11703:SF2">
    <property type="entry name" value="DEOXYHYPUSINE SYNTHASE-LIKE PROTEIN"/>
    <property type="match status" value="1"/>
</dbReference>
<accession>A0A2U3JXB9</accession>
<dbReference type="GO" id="GO:0005737">
    <property type="term" value="C:cytoplasm"/>
    <property type="evidence" value="ECO:0007669"/>
    <property type="project" value="TreeGrafter"/>
</dbReference>
<dbReference type="PANTHER" id="PTHR11703">
    <property type="entry name" value="DEOXYHYPUSINE SYNTHASE"/>
    <property type="match status" value="1"/>
</dbReference>
<protein>
    <submittedName>
        <fullName evidence="4">Homospermidine synthase (Spermidine-specific)</fullName>
        <ecNumber evidence="4">2.5.1.45</ecNumber>
    </submittedName>
</protein>
<evidence type="ECO:0000313" key="4">
    <source>
        <dbReference type="EMBL" id="SPF32074.1"/>
    </source>
</evidence>
<dbReference type="SUPFAM" id="SSF52467">
    <property type="entry name" value="DHS-like NAD/FAD-binding domain"/>
    <property type="match status" value="1"/>
</dbReference>
<evidence type="ECO:0000256" key="2">
    <source>
        <dbReference type="ARBA" id="ARBA00022679"/>
    </source>
</evidence>
<dbReference type="InterPro" id="IPR036982">
    <property type="entry name" value="Deoxyhypusine_synthase_sf"/>
</dbReference>
<evidence type="ECO:0000313" key="5">
    <source>
        <dbReference type="Proteomes" id="UP000238701"/>
    </source>
</evidence>
<dbReference type="InterPro" id="IPR002773">
    <property type="entry name" value="Deoxyhypusine_synthase"/>
</dbReference>
<organism evidence="4 5">
    <name type="scientific">Candidatus Sulfotelmatobacter kueseliae</name>
    <dbReference type="NCBI Taxonomy" id="2042962"/>
    <lineage>
        <taxon>Bacteria</taxon>
        <taxon>Pseudomonadati</taxon>
        <taxon>Acidobacteriota</taxon>
        <taxon>Terriglobia</taxon>
        <taxon>Terriglobales</taxon>
        <taxon>Candidatus Korobacteraceae</taxon>
        <taxon>Candidatus Sulfotelmatobacter</taxon>
    </lineage>
</organism>
<comment type="similarity">
    <text evidence="1">Belongs to the deoxyhypusine synthase family.</text>
</comment>
<reference evidence="5" key="1">
    <citation type="submission" date="2018-02" db="EMBL/GenBank/DDBJ databases">
        <authorList>
            <person name="Hausmann B."/>
        </authorList>
    </citation>
    <scope>NUCLEOTIDE SEQUENCE [LARGE SCALE GENOMIC DNA]</scope>
    <source>
        <strain evidence="5">Peat soil MAG SbA1</strain>
    </source>
</reference>
<dbReference type="Proteomes" id="UP000238701">
    <property type="component" value="Unassembled WGS sequence"/>
</dbReference>
<proteinExistence type="inferred from homology"/>
<keyword evidence="2 4" id="KW-0808">Transferase</keyword>
<dbReference type="Pfam" id="PF01916">
    <property type="entry name" value="DS"/>
    <property type="match status" value="1"/>
</dbReference>
<feature type="compositionally biased region" description="Polar residues" evidence="3">
    <location>
        <begin position="1"/>
        <end position="11"/>
    </location>
</feature>
<name>A0A2U3JXB9_9BACT</name>
<dbReference type="OrthoDB" id="9771211at2"/>
<dbReference type="GO" id="GO:0050514">
    <property type="term" value="F:homospermidine synthase (spermidine-specific) activity"/>
    <property type="evidence" value="ECO:0007669"/>
    <property type="project" value="UniProtKB-EC"/>
</dbReference>
<feature type="region of interest" description="Disordered" evidence="3">
    <location>
        <begin position="1"/>
        <end position="31"/>
    </location>
</feature>
<evidence type="ECO:0000256" key="3">
    <source>
        <dbReference type="SAM" id="MobiDB-lite"/>
    </source>
</evidence>
<dbReference type="AlphaFoldDB" id="A0A2U3JXB9"/>